<dbReference type="InterPro" id="IPR017907">
    <property type="entry name" value="Znf_RING_CS"/>
</dbReference>
<feature type="domain" description="B box-type" evidence="7">
    <location>
        <begin position="87"/>
        <end position="134"/>
    </location>
</feature>
<dbReference type="SMART" id="SM00502">
    <property type="entry name" value="BBC"/>
    <property type="match status" value="1"/>
</dbReference>
<dbReference type="InterPro" id="IPR000315">
    <property type="entry name" value="Znf_B-box"/>
</dbReference>
<dbReference type="PROSITE" id="PS50188">
    <property type="entry name" value="B302_SPRY"/>
    <property type="match status" value="1"/>
</dbReference>
<dbReference type="PROSITE" id="PS50089">
    <property type="entry name" value="ZF_RING_2"/>
    <property type="match status" value="1"/>
</dbReference>
<accession>A0ABD3UEW7</accession>
<dbReference type="InterPro" id="IPR001870">
    <property type="entry name" value="B30.2/SPRY"/>
</dbReference>
<evidence type="ECO:0000313" key="10">
    <source>
        <dbReference type="Proteomes" id="UP001634394"/>
    </source>
</evidence>
<feature type="region of interest" description="Disordered" evidence="5">
    <location>
        <begin position="677"/>
        <end position="697"/>
    </location>
</feature>
<reference evidence="9 10" key="1">
    <citation type="submission" date="2024-11" db="EMBL/GenBank/DDBJ databases">
        <title>Chromosome-level genome assembly of the freshwater bivalve Anodonta woodiana.</title>
        <authorList>
            <person name="Chen X."/>
        </authorList>
    </citation>
    <scope>NUCLEOTIDE SEQUENCE [LARGE SCALE GENOMIC DNA]</scope>
    <source>
        <strain evidence="9">MN2024</strain>
        <tissue evidence="9">Gills</tissue>
    </source>
</reference>
<keyword evidence="3" id="KW-0862">Zinc</keyword>
<dbReference type="InterPro" id="IPR003649">
    <property type="entry name" value="Bbox_C"/>
</dbReference>
<keyword evidence="2 4" id="KW-0863">Zinc-finger</keyword>
<keyword evidence="1" id="KW-0479">Metal-binding</keyword>
<evidence type="ECO:0000259" key="6">
    <source>
        <dbReference type="PROSITE" id="PS50089"/>
    </source>
</evidence>
<feature type="domain" description="B30.2/SPRY" evidence="8">
    <location>
        <begin position="633"/>
        <end position="856"/>
    </location>
</feature>
<dbReference type="SMART" id="SM00336">
    <property type="entry name" value="BBOX"/>
    <property type="match status" value="2"/>
</dbReference>
<proteinExistence type="predicted"/>
<evidence type="ECO:0000256" key="5">
    <source>
        <dbReference type="SAM" id="MobiDB-lite"/>
    </source>
</evidence>
<dbReference type="GO" id="GO:0008270">
    <property type="term" value="F:zinc ion binding"/>
    <property type="evidence" value="ECO:0007669"/>
    <property type="project" value="UniProtKB-KW"/>
</dbReference>
<dbReference type="PROSITE" id="PS00518">
    <property type="entry name" value="ZF_RING_1"/>
    <property type="match status" value="1"/>
</dbReference>
<dbReference type="SUPFAM" id="SSF49899">
    <property type="entry name" value="Concanavalin A-like lectins/glucanases"/>
    <property type="match status" value="1"/>
</dbReference>
<dbReference type="CDD" id="cd16579">
    <property type="entry name" value="RING-HC_PML_C-V"/>
    <property type="match status" value="1"/>
</dbReference>
<gene>
    <name evidence="9" type="ORF">ACJMK2_018897</name>
</gene>
<feature type="domain" description="RING-type" evidence="6">
    <location>
        <begin position="14"/>
        <end position="57"/>
    </location>
</feature>
<dbReference type="EMBL" id="JBJQND010000016">
    <property type="protein sequence ID" value="KAL3848012.1"/>
    <property type="molecule type" value="Genomic_DNA"/>
</dbReference>
<dbReference type="SMART" id="SM00184">
    <property type="entry name" value="RING"/>
    <property type="match status" value="1"/>
</dbReference>
<evidence type="ECO:0000256" key="4">
    <source>
        <dbReference type="PROSITE-ProRule" id="PRU00024"/>
    </source>
</evidence>
<dbReference type="InterPro" id="IPR018957">
    <property type="entry name" value="Znf_C3HC4_RING-type"/>
</dbReference>
<dbReference type="Proteomes" id="UP001634394">
    <property type="component" value="Unassembled WGS sequence"/>
</dbReference>
<evidence type="ECO:0000256" key="2">
    <source>
        <dbReference type="ARBA" id="ARBA00022771"/>
    </source>
</evidence>
<dbReference type="InterPro" id="IPR013320">
    <property type="entry name" value="ConA-like_dom_sf"/>
</dbReference>
<comment type="caution">
    <text evidence="9">The sequence shown here is derived from an EMBL/GenBank/DDBJ whole genome shotgun (WGS) entry which is preliminary data.</text>
</comment>
<dbReference type="PANTHER" id="PTHR25462:SF299">
    <property type="entry name" value="E3 UBIQUITIN-PROTEIN LIGASE TRIM56"/>
    <property type="match status" value="1"/>
</dbReference>
<evidence type="ECO:0000259" key="8">
    <source>
        <dbReference type="PROSITE" id="PS50188"/>
    </source>
</evidence>
<dbReference type="PANTHER" id="PTHR25462">
    <property type="entry name" value="BONUS, ISOFORM C-RELATED"/>
    <property type="match status" value="1"/>
</dbReference>
<evidence type="ECO:0000259" key="7">
    <source>
        <dbReference type="PROSITE" id="PS50119"/>
    </source>
</evidence>
<dbReference type="InterPro" id="IPR001841">
    <property type="entry name" value="Znf_RING"/>
</dbReference>
<dbReference type="SUPFAM" id="SSF57850">
    <property type="entry name" value="RING/U-box"/>
    <property type="match status" value="1"/>
</dbReference>
<evidence type="ECO:0000256" key="1">
    <source>
        <dbReference type="ARBA" id="ARBA00022723"/>
    </source>
</evidence>
<dbReference type="Gene3D" id="2.60.120.920">
    <property type="match status" value="1"/>
</dbReference>
<evidence type="ECO:0000256" key="3">
    <source>
        <dbReference type="ARBA" id="ARBA00022833"/>
    </source>
</evidence>
<sequence length="867" mass="98386">MANLDDLGEDFMLCEKCKDEYDDNKRCPKLLPCLHTICSTCAQTSANNGLIQCPVCTEEHVLNNNEPLPVDSTTQNMFDMIRIQRESSGIKCSDCPDEGKGVNFCKDCYAFLCIECTTAHKRTHITRRHSITSIQGLKNSGLESFIRKEKCSHEGHLDQQLTFYCDKKDCQIPICPLCAVKEHGEVNGHVIRNLEDVCNENKAEVEKMMGEMLNKISEVSSSLNSIEALEKSVVKRKREIQSRIDTLFESYENVLRDRREQLKDHVDEIYRVKKETMVLLHQNVSLSKTNMETACNYVSRMLAFTNPCEFLRLKGYIHSRFQSQMKCHAEQEHNNSINVEFDPQIEDKTFREFVGNIGRVVDEGTPNMNQIERESDANITESVRRTPEDTTKNLESEDDIELRNAQNVRLLSDLETSYIRVTSPKIVSNGNSAFTPATRMPQKNNIHLRTARSLDFETGSNDLNVKEVDRTLESKSETHPLGRTQQSEVINTSSKRPNLTLNMTFPSSKAAVKISSVEDNVLGRPLRLRSPVFSPRKEPVALGDFLNELQAKSKLFLRDNFGASLDTSESQHPFNASLQPLAGRSNGFHDYANNRQTHDVSYIHDRSPVIQSPSSSTQFLPVFSPTTPTTPRTPVSPVDQSVTSFGDIQCPDFLFDSTTAHPEREVVHDGKLLRNKKTGTGIGSSDTSSTSAEQFKQYKGTKGTRGFKGQGKFYFELDVTFNIQQPLEETWLVFEIGLCRLEDIDKHHTVERHEHARSFYVARYPEGGKLAQEFWHDRDLLAYVPLSENHAGLEVHVTYGLLLDARRKKWIILDVGADRILHTFDAINMSQPLYPVFGCYNPDMISVEMLLKTGSDIKSLPRCIKPY</sequence>
<evidence type="ECO:0000313" key="9">
    <source>
        <dbReference type="EMBL" id="KAL3848012.1"/>
    </source>
</evidence>
<protein>
    <submittedName>
        <fullName evidence="9">Uncharacterized protein</fullName>
    </submittedName>
</protein>
<dbReference type="InterPro" id="IPR043136">
    <property type="entry name" value="B30.2/SPRY_sf"/>
</dbReference>
<dbReference type="Pfam" id="PF00097">
    <property type="entry name" value="zf-C3HC4"/>
    <property type="match status" value="1"/>
</dbReference>
<organism evidence="9 10">
    <name type="scientific">Sinanodonta woodiana</name>
    <name type="common">Chinese pond mussel</name>
    <name type="synonym">Anodonta woodiana</name>
    <dbReference type="NCBI Taxonomy" id="1069815"/>
    <lineage>
        <taxon>Eukaryota</taxon>
        <taxon>Metazoa</taxon>
        <taxon>Spiralia</taxon>
        <taxon>Lophotrochozoa</taxon>
        <taxon>Mollusca</taxon>
        <taxon>Bivalvia</taxon>
        <taxon>Autobranchia</taxon>
        <taxon>Heteroconchia</taxon>
        <taxon>Palaeoheterodonta</taxon>
        <taxon>Unionida</taxon>
        <taxon>Unionoidea</taxon>
        <taxon>Unionidae</taxon>
        <taxon>Unioninae</taxon>
        <taxon>Sinanodonta</taxon>
    </lineage>
</organism>
<dbReference type="PROSITE" id="PS50119">
    <property type="entry name" value="ZF_BBOX"/>
    <property type="match status" value="1"/>
</dbReference>
<dbReference type="Gene3D" id="3.30.40.10">
    <property type="entry name" value="Zinc/RING finger domain, C3HC4 (zinc finger)"/>
    <property type="match status" value="1"/>
</dbReference>
<dbReference type="SUPFAM" id="SSF57845">
    <property type="entry name" value="B-box zinc-binding domain"/>
    <property type="match status" value="1"/>
</dbReference>
<keyword evidence="10" id="KW-1185">Reference proteome</keyword>
<name>A0ABD3UEW7_SINWO</name>
<dbReference type="InterPro" id="IPR013083">
    <property type="entry name" value="Znf_RING/FYVE/PHD"/>
</dbReference>
<dbReference type="CDD" id="cd19756">
    <property type="entry name" value="Bbox2"/>
    <property type="match status" value="1"/>
</dbReference>
<dbReference type="Gene3D" id="3.30.160.60">
    <property type="entry name" value="Classic Zinc Finger"/>
    <property type="match status" value="1"/>
</dbReference>
<dbReference type="InterPro" id="IPR047153">
    <property type="entry name" value="TRIM45/56/19-like"/>
</dbReference>
<dbReference type="AlphaFoldDB" id="A0ABD3UEW7"/>